<dbReference type="RefSeq" id="WP_112652504.1">
    <property type="nucleotide sequence ID" value="NZ_CP043451.1"/>
</dbReference>
<reference evidence="2 4" key="2">
    <citation type="submission" date="2021-03" db="EMBL/GenBank/DDBJ databases">
        <title>Mucilaginibacter strains isolated from gold and copper mining confer multi heavy-metal resistance.</title>
        <authorList>
            <person name="Li Y."/>
        </authorList>
    </citation>
    <scope>NUCLEOTIDE SEQUENCE [LARGE SCALE GENOMIC DNA]</scope>
    <source>
        <strain evidence="2 4">P2-4</strain>
    </source>
</reference>
<keyword evidence="4" id="KW-1185">Reference proteome</keyword>
<dbReference type="Proteomes" id="UP000663940">
    <property type="component" value="Chromosome"/>
</dbReference>
<sequence>MNELIKKTEEYIINLLGQKLAVGMVYHNLDHTQLMVAAVNDLCTEMHLNEWEQEILMVSAWFHDSGYCYTYQGHEAISMTIAGDFLRSMGKKDLFINPVNECIRATQMPQEPKTHFQAIMCDADMRHLALPDFAIHSERLRVEWANVLDKEYSNSDWVRQNLQFLSDHTYFTAHAKKHWEPVKQRNISQLKSWLTDQVQNDFSDGDQSN</sequence>
<dbReference type="InterPro" id="IPR009218">
    <property type="entry name" value="HD_phosphohydro"/>
</dbReference>
<evidence type="ECO:0000313" key="3">
    <source>
        <dbReference type="Proteomes" id="UP000250557"/>
    </source>
</evidence>
<dbReference type="EMBL" id="CP071880">
    <property type="protein sequence ID" value="QTE47567.1"/>
    <property type="molecule type" value="Genomic_DNA"/>
</dbReference>
<proteinExistence type="predicted"/>
<dbReference type="AlphaFoldDB" id="A0AAE6MHL7"/>
<evidence type="ECO:0000313" key="4">
    <source>
        <dbReference type="Proteomes" id="UP000663940"/>
    </source>
</evidence>
<organism evidence="1 3">
    <name type="scientific">Mucilaginibacter rubeus</name>
    <dbReference type="NCBI Taxonomy" id="2027860"/>
    <lineage>
        <taxon>Bacteria</taxon>
        <taxon>Pseudomonadati</taxon>
        <taxon>Bacteroidota</taxon>
        <taxon>Sphingobacteriia</taxon>
        <taxon>Sphingobacteriales</taxon>
        <taxon>Sphingobacteriaceae</taxon>
        <taxon>Mucilaginibacter</taxon>
    </lineage>
</organism>
<dbReference type="EMBL" id="CP043451">
    <property type="protein sequence ID" value="QEM03663.1"/>
    <property type="molecule type" value="Genomic_DNA"/>
</dbReference>
<name>A0AAE6MHL7_9SPHI</name>
<evidence type="ECO:0000313" key="2">
    <source>
        <dbReference type="EMBL" id="QTE47567.1"/>
    </source>
</evidence>
<dbReference type="PANTHER" id="PTHR21174">
    <property type="match status" value="1"/>
</dbReference>
<dbReference type="SUPFAM" id="SSF109604">
    <property type="entry name" value="HD-domain/PDEase-like"/>
    <property type="match status" value="1"/>
</dbReference>
<evidence type="ECO:0000313" key="1">
    <source>
        <dbReference type="EMBL" id="QEM03663.1"/>
    </source>
</evidence>
<dbReference type="Gene3D" id="1.10.3210.10">
    <property type="entry name" value="Hypothetical protein af1432"/>
    <property type="match status" value="1"/>
</dbReference>
<dbReference type="PANTHER" id="PTHR21174:SF0">
    <property type="entry name" value="HD PHOSPHOHYDROLASE FAMILY PROTEIN-RELATED"/>
    <property type="match status" value="1"/>
</dbReference>
<gene>
    <name evidence="1" type="ORF">DIU31_009100</name>
    <name evidence="2" type="ORF">J3L21_18545</name>
</gene>
<reference evidence="1 3" key="1">
    <citation type="submission" date="2019-08" db="EMBL/GenBank/DDBJ databases">
        <title>Comparative genome analysis confer to the adaptation heavy metal polluted environment.</title>
        <authorList>
            <person name="Li Y."/>
        </authorList>
    </citation>
    <scope>NUCLEOTIDE SEQUENCE [LARGE SCALE GENOMIC DNA]</scope>
    <source>
        <strain evidence="1 3">P2</strain>
    </source>
</reference>
<evidence type="ECO:0008006" key="5">
    <source>
        <dbReference type="Google" id="ProtNLM"/>
    </source>
</evidence>
<protein>
    <recommendedName>
        <fullName evidence="5">HD domain-containing protein</fullName>
    </recommendedName>
</protein>
<accession>A0AAE6MHL7</accession>
<dbReference type="Proteomes" id="UP000250557">
    <property type="component" value="Chromosome"/>
</dbReference>